<name>A0A0F6YND1_9BACT</name>
<feature type="transmembrane region" description="Helical" evidence="12">
    <location>
        <begin position="142"/>
        <end position="160"/>
    </location>
</feature>
<feature type="transmembrane region" description="Helical" evidence="12">
    <location>
        <begin position="181"/>
        <end position="214"/>
    </location>
</feature>
<evidence type="ECO:0000256" key="8">
    <source>
        <dbReference type="ARBA" id="ARBA00022833"/>
    </source>
</evidence>
<feature type="domain" description="Peptidase M50" evidence="13">
    <location>
        <begin position="53"/>
        <end position="124"/>
    </location>
</feature>
<dbReference type="NCBIfam" id="NF047558">
    <property type="entry name" value="TPR_END_plus"/>
    <property type="match status" value="1"/>
</dbReference>
<keyword evidence="8" id="KW-0862">Zinc</keyword>
<dbReference type="InterPro" id="IPR011990">
    <property type="entry name" value="TPR-like_helical_dom_sf"/>
</dbReference>
<protein>
    <recommendedName>
        <fullName evidence="13">Peptidase M50 domain-containing protein</fullName>
    </recommendedName>
</protein>
<keyword evidence="4" id="KW-0645">Protease</keyword>
<dbReference type="GO" id="GO:0046872">
    <property type="term" value="F:metal ion binding"/>
    <property type="evidence" value="ECO:0007669"/>
    <property type="project" value="UniProtKB-KW"/>
</dbReference>
<dbReference type="KEGG" id="samy:DB32_007419"/>
<keyword evidence="7" id="KW-0378">Hydrolase</keyword>
<evidence type="ECO:0000256" key="11">
    <source>
        <dbReference type="ARBA" id="ARBA00023136"/>
    </source>
</evidence>
<evidence type="ECO:0000256" key="6">
    <source>
        <dbReference type="ARBA" id="ARBA00022723"/>
    </source>
</evidence>
<evidence type="ECO:0000259" key="13">
    <source>
        <dbReference type="Pfam" id="PF02163"/>
    </source>
</evidence>
<dbReference type="InterPro" id="IPR008915">
    <property type="entry name" value="Peptidase_M50"/>
</dbReference>
<dbReference type="Proteomes" id="UP000034883">
    <property type="component" value="Chromosome"/>
</dbReference>
<evidence type="ECO:0000313" key="14">
    <source>
        <dbReference type="EMBL" id="AKF10270.1"/>
    </source>
</evidence>
<keyword evidence="5 12" id="KW-0812">Transmembrane</keyword>
<dbReference type="Gene3D" id="1.25.40.10">
    <property type="entry name" value="Tetratricopeptide repeat domain"/>
    <property type="match status" value="1"/>
</dbReference>
<proteinExistence type="inferred from homology"/>
<reference evidence="14 15" key="1">
    <citation type="submission" date="2015-03" db="EMBL/GenBank/DDBJ databases">
        <title>Genome assembly of Sandaracinus amylolyticus DSM 53668.</title>
        <authorList>
            <person name="Sharma G."/>
            <person name="Subramanian S."/>
        </authorList>
    </citation>
    <scope>NUCLEOTIDE SEQUENCE [LARGE SCALE GENOMIC DNA]</scope>
    <source>
        <strain evidence="14 15">DSM 53668</strain>
    </source>
</reference>
<keyword evidence="6" id="KW-0479">Metal-binding</keyword>
<dbReference type="Pfam" id="PF02163">
    <property type="entry name" value="Peptidase_M50"/>
    <property type="match status" value="2"/>
</dbReference>
<keyword evidence="9 12" id="KW-1133">Transmembrane helix</keyword>
<evidence type="ECO:0000256" key="9">
    <source>
        <dbReference type="ARBA" id="ARBA00022989"/>
    </source>
</evidence>
<dbReference type="GO" id="GO:0008237">
    <property type="term" value="F:metallopeptidase activity"/>
    <property type="evidence" value="ECO:0007669"/>
    <property type="project" value="UniProtKB-KW"/>
</dbReference>
<dbReference type="AlphaFoldDB" id="A0A0F6YND1"/>
<dbReference type="GO" id="GO:0016020">
    <property type="term" value="C:membrane"/>
    <property type="evidence" value="ECO:0007669"/>
    <property type="project" value="UniProtKB-SubCell"/>
</dbReference>
<keyword evidence="10" id="KW-0482">Metalloprotease</keyword>
<comment type="cofactor">
    <cofactor evidence="1">
        <name>Zn(2+)</name>
        <dbReference type="ChEBI" id="CHEBI:29105"/>
    </cofactor>
</comment>
<feature type="domain" description="Peptidase M50" evidence="13">
    <location>
        <begin position="142"/>
        <end position="194"/>
    </location>
</feature>
<dbReference type="PANTHER" id="PTHR39188">
    <property type="entry name" value="MEMBRANE-ASSOCIATED ZINC METALLOPROTEASE M50B"/>
    <property type="match status" value="1"/>
</dbReference>
<dbReference type="STRING" id="927083.DB32_007419"/>
<feature type="transmembrane region" description="Helical" evidence="12">
    <location>
        <begin position="12"/>
        <end position="37"/>
    </location>
</feature>
<comment type="subcellular location">
    <subcellularLocation>
        <location evidence="2">Membrane</location>
        <topology evidence="2">Multi-pass membrane protein</topology>
    </subcellularLocation>
</comment>
<dbReference type="PANTHER" id="PTHR39188:SF3">
    <property type="entry name" value="STAGE IV SPORULATION PROTEIN FB"/>
    <property type="match status" value="1"/>
</dbReference>
<evidence type="ECO:0000256" key="5">
    <source>
        <dbReference type="ARBA" id="ARBA00022692"/>
    </source>
</evidence>
<keyword evidence="15" id="KW-1185">Reference proteome</keyword>
<keyword evidence="11 12" id="KW-0472">Membrane</keyword>
<dbReference type="SUPFAM" id="SSF48452">
    <property type="entry name" value="TPR-like"/>
    <property type="match status" value="1"/>
</dbReference>
<feature type="transmembrane region" description="Helical" evidence="12">
    <location>
        <begin position="49"/>
        <end position="70"/>
    </location>
</feature>
<accession>A0A0F6YND1</accession>
<evidence type="ECO:0000313" key="15">
    <source>
        <dbReference type="Proteomes" id="UP000034883"/>
    </source>
</evidence>
<evidence type="ECO:0000256" key="4">
    <source>
        <dbReference type="ARBA" id="ARBA00022670"/>
    </source>
</evidence>
<gene>
    <name evidence="14" type="ORF">DB32_007419</name>
</gene>
<dbReference type="EMBL" id="CP011125">
    <property type="protein sequence ID" value="AKF10270.1"/>
    <property type="molecule type" value="Genomic_DNA"/>
</dbReference>
<comment type="similarity">
    <text evidence="3">Belongs to the peptidase M50B family.</text>
</comment>
<evidence type="ECO:0000256" key="7">
    <source>
        <dbReference type="ARBA" id="ARBA00022801"/>
    </source>
</evidence>
<sequence>MNDDTVLARIALAMRFSLFGVPVLVRPAFWMVAALLASPYLQAGEWPLVATWVAIVLVSVLVHELGHAWAMRALGRSPRIELWAMGGLTHWGEGPRISGWKRAVVSLAGPTAGFALALPIAIAARWGAFEPGSLAHTAVDQALLVNLFYGALNLLPILPLDGGHVMEVALTSIFGAQGPRLARYASIALAVIAALVAMTCSVPGLAFIALFAGLHSMRALGAPEGDGSIPARAPIDPAVERAIEDAWDAIRGGREDDAIAACDAILERTPDDEASAPLRARLLETIAWAHLEAGREREASGVARRMPARFRPSALLAARLLLAEGKHDEGMQALERAWQDTPGDLPGLVLAAAHVDARQPERAVVMLRSLRGARLSTNAHLTISAALFYAEHYEHALAVSELAWNRFHVATHAYNAACSCARLGRIAQGLDWLAIATNAGFDDVAKLETDDDLAPLRADPRWREVTSARSSPR</sequence>
<evidence type="ECO:0000256" key="3">
    <source>
        <dbReference type="ARBA" id="ARBA00007931"/>
    </source>
</evidence>
<evidence type="ECO:0000256" key="12">
    <source>
        <dbReference type="SAM" id="Phobius"/>
    </source>
</evidence>
<dbReference type="GO" id="GO:0006508">
    <property type="term" value="P:proteolysis"/>
    <property type="evidence" value="ECO:0007669"/>
    <property type="project" value="UniProtKB-KW"/>
</dbReference>
<evidence type="ECO:0000256" key="2">
    <source>
        <dbReference type="ARBA" id="ARBA00004141"/>
    </source>
</evidence>
<feature type="transmembrane region" description="Helical" evidence="12">
    <location>
        <begin position="103"/>
        <end position="122"/>
    </location>
</feature>
<evidence type="ECO:0000256" key="10">
    <source>
        <dbReference type="ARBA" id="ARBA00023049"/>
    </source>
</evidence>
<organism evidence="14 15">
    <name type="scientific">Sandaracinus amylolyticus</name>
    <dbReference type="NCBI Taxonomy" id="927083"/>
    <lineage>
        <taxon>Bacteria</taxon>
        <taxon>Pseudomonadati</taxon>
        <taxon>Myxococcota</taxon>
        <taxon>Polyangia</taxon>
        <taxon>Polyangiales</taxon>
        <taxon>Sandaracinaceae</taxon>
        <taxon>Sandaracinus</taxon>
    </lineage>
</organism>
<evidence type="ECO:0000256" key="1">
    <source>
        <dbReference type="ARBA" id="ARBA00001947"/>
    </source>
</evidence>